<dbReference type="GO" id="GO:0034628">
    <property type="term" value="P:'de novo' NAD+ biosynthetic process from L-aspartate"/>
    <property type="evidence" value="ECO:0007669"/>
    <property type="project" value="TreeGrafter"/>
</dbReference>
<dbReference type="GO" id="GO:0005737">
    <property type="term" value="C:cytoplasm"/>
    <property type="evidence" value="ECO:0007669"/>
    <property type="project" value="UniProtKB-SubCell"/>
</dbReference>
<dbReference type="Pfam" id="PF02910">
    <property type="entry name" value="Succ_DH_flav_C"/>
    <property type="match status" value="1"/>
</dbReference>
<dbReference type="InterPro" id="IPR027477">
    <property type="entry name" value="Succ_DH/fumarate_Rdtase_cat_sf"/>
</dbReference>
<gene>
    <name evidence="15" type="primary">nadB</name>
    <name evidence="15" type="ORF">GJ689_04990</name>
</gene>
<dbReference type="EC" id="1.4.3.16" evidence="4 10"/>
<feature type="domain" description="Fumarate reductase/succinate dehydrogenase flavoprotein-like C-terminal" evidence="14">
    <location>
        <begin position="437"/>
        <end position="523"/>
    </location>
</feature>
<dbReference type="PRINTS" id="PR00368">
    <property type="entry name" value="FADPNR"/>
</dbReference>
<protein>
    <recommendedName>
        <fullName evidence="4 10">L-aspartate oxidase</fullName>
        <ecNumber evidence="4 10">1.4.3.16</ecNumber>
    </recommendedName>
</protein>
<evidence type="ECO:0000256" key="7">
    <source>
        <dbReference type="ARBA" id="ARBA00022827"/>
    </source>
</evidence>
<name>A0A9X4XJZ3_9BRAD</name>
<feature type="domain" description="FAD-dependent oxidoreductase 2 FAD-binding" evidence="13">
    <location>
        <begin position="8"/>
        <end position="390"/>
    </location>
</feature>
<sequence length="555" mass="55217">MRVRDAGVVVIGSGLAGLTATLEAAAAPALAPVVLLTKTAELAGGSSAAAQGGIAAAVGPGDDPEAHAADTVAAGAGLVDPAVALLVARDGAAAVRDLLARGLPFDRDPDGAPALGREGAHGAARILHAGGDATGRVLVAALAARVRAMPSVQVATAAFACDLVVADGRIAGVLAVDRDGFVWYRAARVVLATGGVGAIYRRSTNPPEATADGLALAARAGARLGDLEFVQFHPTALAADTADTPADAAGPSWRPAPLLTEALRGAGAVLRDDRGRAFMADEHPAADLAPRDVVARAIGRRVAAGRSVLLDLRPALAASPDGFPTAVAACRAAGLDPFAMPVPVAPAAHYHMGGVITDTEGRTSIPGLWACGEVARTGVHGANRLASNSLLEALVFGRRAARDLAAAPGDVPASVVLPRPAVPGPEAAPAIAAVVAELRAVMATQAGLVRTAAGLRAAVNDLAALAERLAALPTRSPEAMGSGFGPDEVRRCGEARNMLLAARLIVAAALARPESRGAHWRDDDAASTADTGPAPPRPPIGLAAGAGLVSPTVPG</sequence>
<comment type="subcellular location">
    <subcellularLocation>
        <location evidence="11">Cytoplasm</location>
    </subcellularLocation>
</comment>
<evidence type="ECO:0000313" key="15">
    <source>
        <dbReference type="EMBL" id="MTW15561.1"/>
    </source>
</evidence>
<evidence type="ECO:0000259" key="14">
    <source>
        <dbReference type="Pfam" id="PF02910"/>
    </source>
</evidence>
<reference evidence="15 16" key="1">
    <citation type="submission" date="2019-11" db="EMBL/GenBank/DDBJ databases">
        <title>Whole-genome sequence of Rhodoplanes serenus DSM 18633, type strain.</title>
        <authorList>
            <person name="Kyndt J.A."/>
            <person name="Meyer T.E."/>
        </authorList>
    </citation>
    <scope>NUCLEOTIDE SEQUENCE [LARGE SCALE GENOMIC DNA]</scope>
    <source>
        <strain evidence="15 16">DSM 18633</strain>
    </source>
</reference>
<dbReference type="GO" id="GO:0008734">
    <property type="term" value="F:L-aspartate oxidase activity"/>
    <property type="evidence" value="ECO:0007669"/>
    <property type="project" value="UniProtKB-UniRule"/>
</dbReference>
<dbReference type="Gene3D" id="3.50.50.60">
    <property type="entry name" value="FAD/NAD(P)-binding domain"/>
    <property type="match status" value="1"/>
</dbReference>
<dbReference type="Gene3D" id="3.90.700.10">
    <property type="entry name" value="Succinate dehydrogenase/fumarate reductase flavoprotein, catalytic domain"/>
    <property type="match status" value="1"/>
</dbReference>
<dbReference type="EMBL" id="WNKV01000003">
    <property type="protein sequence ID" value="MTW15561.1"/>
    <property type="molecule type" value="Genomic_DNA"/>
</dbReference>
<dbReference type="SUPFAM" id="SSF56425">
    <property type="entry name" value="Succinate dehydrogenase/fumarate reductase flavoprotein, catalytic domain"/>
    <property type="match status" value="1"/>
</dbReference>
<dbReference type="SUPFAM" id="SSF46977">
    <property type="entry name" value="Succinate dehydrogenase/fumarate reductase flavoprotein C-terminal domain"/>
    <property type="match status" value="1"/>
</dbReference>
<dbReference type="InterPro" id="IPR005288">
    <property type="entry name" value="NadB"/>
</dbReference>
<proteinExistence type="inferred from homology"/>
<feature type="region of interest" description="Disordered" evidence="12">
    <location>
        <begin position="516"/>
        <end position="555"/>
    </location>
</feature>
<accession>A0A9X4XJZ3</accession>
<dbReference type="RefSeq" id="WP_170300668.1">
    <property type="nucleotide sequence ID" value="NZ_WNKV01000003.1"/>
</dbReference>
<keyword evidence="7 11" id="KW-0274">FAD</keyword>
<evidence type="ECO:0000256" key="9">
    <source>
        <dbReference type="ARBA" id="ARBA00048305"/>
    </source>
</evidence>
<evidence type="ECO:0000256" key="12">
    <source>
        <dbReference type="SAM" id="MobiDB-lite"/>
    </source>
</evidence>
<evidence type="ECO:0000256" key="3">
    <source>
        <dbReference type="ARBA" id="ARBA00008562"/>
    </source>
</evidence>
<comment type="catalytic activity">
    <reaction evidence="9">
        <text>L-aspartate + O2 = iminosuccinate + H2O2</text>
        <dbReference type="Rhea" id="RHEA:25876"/>
        <dbReference type="ChEBI" id="CHEBI:15379"/>
        <dbReference type="ChEBI" id="CHEBI:16240"/>
        <dbReference type="ChEBI" id="CHEBI:29991"/>
        <dbReference type="ChEBI" id="CHEBI:77875"/>
        <dbReference type="EC" id="1.4.3.16"/>
    </reaction>
    <physiologicalReaction direction="left-to-right" evidence="9">
        <dbReference type="Rhea" id="RHEA:25877"/>
    </physiologicalReaction>
</comment>
<evidence type="ECO:0000256" key="2">
    <source>
        <dbReference type="ARBA" id="ARBA00004950"/>
    </source>
</evidence>
<dbReference type="SUPFAM" id="SSF51905">
    <property type="entry name" value="FAD/NAD(P)-binding domain"/>
    <property type="match status" value="1"/>
</dbReference>
<keyword evidence="6 11" id="KW-0662">Pyridine nucleotide biosynthesis</keyword>
<dbReference type="InterPro" id="IPR003953">
    <property type="entry name" value="FAD-dep_OxRdtase_2_FAD-bd"/>
</dbReference>
<dbReference type="Pfam" id="PF00890">
    <property type="entry name" value="FAD_binding_2"/>
    <property type="match status" value="1"/>
</dbReference>
<evidence type="ECO:0000313" key="16">
    <source>
        <dbReference type="Proteomes" id="UP000438991"/>
    </source>
</evidence>
<evidence type="ECO:0000256" key="6">
    <source>
        <dbReference type="ARBA" id="ARBA00022642"/>
    </source>
</evidence>
<keyword evidence="5 11" id="KW-0285">Flavoprotein</keyword>
<organism evidence="15 16">
    <name type="scientific">Rhodoplanes serenus</name>
    <dbReference type="NCBI Taxonomy" id="200615"/>
    <lineage>
        <taxon>Bacteria</taxon>
        <taxon>Pseudomonadati</taxon>
        <taxon>Pseudomonadota</taxon>
        <taxon>Alphaproteobacteria</taxon>
        <taxon>Hyphomicrobiales</taxon>
        <taxon>Nitrobacteraceae</taxon>
        <taxon>Rhodoplanes</taxon>
    </lineage>
</organism>
<comment type="caution">
    <text evidence="15">The sequence shown here is derived from an EMBL/GenBank/DDBJ whole genome shotgun (WGS) entry which is preliminary data.</text>
</comment>
<comment type="cofactor">
    <cofactor evidence="1 11">
        <name>FAD</name>
        <dbReference type="ChEBI" id="CHEBI:57692"/>
    </cofactor>
</comment>
<evidence type="ECO:0000256" key="8">
    <source>
        <dbReference type="ARBA" id="ARBA00023002"/>
    </source>
</evidence>
<evidence type="ECO:0000259" key="13">
    <source>
        <dbReference type="Pfam" id="PF00890"/>
    </source>
</evidence>
<dbReference type="NCBIfam" id="TIGR00551">
    <property type="entry name" value="nadB"/>
    <property type="match status" value="1"/>
</dbReference>
<evidence type="ECO:0000256" key="11">
    <source>
        <dbReference type="RuleBase" id="RU362049"/>
    </source>
</evidence>
<dbReference type="AlphaFoldDB" id="A0A9X4XJZ3"/>
<evidence type="ECO:0000256" key="5">
    <source>
        <dbReference type="ARBA" id="ARBA00022630"/>
    </source>
</evidence>
<dbReference type="PANTHER" id="PTHR42716">
    <property type="entry name" value="L-ASPARTATE OXIDASE"/>
    <property type="match status" value="1"/>
</dbReference>
<dbReference type="Proteomes" id="UP000438991">
    <property type="component" value="Unassembled WGS sequence"/>
</dbReference>
<evidence type="ECO:0000256" key="4">
    <source>
        <dbReference type="ARBA" id="ARBA00012173"/>
    </source>
</evidence>
<dbReference type="Gene3D" id="1.20.58.100">
    <property type="entry name" value="Fumarate reductase/succinate dehydrogenase flavoprotein-like, C-terminal domain"/>
    <property type="match status" value="1"/>
</dbReference>
<evidence type="ECO:0000256" key="1">
    <source>
        <dbReference type="ARBA" id="ARBA00001974"/>
    </source>
</evidence>
<comment type="pathway">
    <text evidence="2 11">Cofactor biosynthesis; NAD(+) biosynthesis; iminoaspartate from L-aspartate (oxidase route): step 1/1.</text>
</comment>
<dbReference type="InterPro" id="IPR015939">
    <property type="entry name" value="Fum_Rdtase/Succ_DH_flav-like_C"/>
</dbReference>
<dbReference type="InterPro" id="IPR036188">
    <property type="entry name" value="FAD/NAD-bd_sf"/>
</dbReference>
<dbReference type="InterPro" id="IPR037099">
    <property type="entry name" value="Fum_R/Succ_DH_flav-like_C_sf"/>
</dbReference>
<comment type="similarity">
    <text evidence="3 11">Belongs to the FAD-dependent oxidoreductase 2 family. NadB subfamily.</text>
</comment>
<dbReference type="PANTHER" id="PTHR42716:SF2">
    <property type="entry name" value="L-ASPARTATE OXIDASE, CHLOROPLASTIC"/>
    <property type="match status" value="1"/>
</dbReference>
<keyword evidence="8 11" id="KW-0560">Oxidoreductase</keyword>
<evidence type="ECO:0000256" key="10">
    <source>
        <dbReference type="NCBIfam" id="TIGR00551"/>
    </source>
</evidence>
<comment type="function">
    <text evidence="11">Catalyzes the oxidation of L-aspartate to iminoaspartate.</text>
</comment>